<dbReference type="GO" id="GO:0020037">
    <property type="term" value="F:heme binding"/>
    <property type="evidence" value="ECO:0007669"/>
    <property type="project" value="TreeGrafter"/>
</dbReference>
<dbReference type="GO" id="GO:0005743">
    <property type="term" value="C:mitochondrial inner membrane"/>
    <property type="evidence" value="ECO:0007669"/>
    <property type="project" value="UniProtKB-SubCell"/>
</dbReference>
<evidence type="ECO:0000313" key="13">
    <source>
        <dbReference type="EMBL" id="CAG8511203.1"/>
    </source>
</evidence>
<dbReference type="GO" id="GO:0046872">
    <property type="term" value="F:metal ion binding"/>
    <property type="evidence" value="ECO:0007669"/>
    <property type="project" value="UniProtKB-KW"/>
</dbReference>
<comment type="similarity">
    <text evidence="2 12">Belongs to the CybS family.</text>
</comment>
<evidence type="ECO:0000256" key="5">
    <source>
        <dbReference type="ARBA" id="ARBA00022792"/>
    </source>
</evidence>
<feature type="binding site" description="axial binding residue" evidence="11">
    <location>
        <position position="104"/>
    </location>
    <ligand>
        <name>heme b</name>
        <dbReference type="ChEBI" id="CHEBI:60344"/>
        <note>ligand shared with SDHC</note>
    </ligand>
    <ligandPart>
        <name>Fe</name>
        <dbReference type="ChEBI" id="CHEBI:18248"/>
    </ligandPart>
</feature>
<protein>
    <recommendedName>
        <fullName evidence="12">Succinate dehydrogenase [ubiquinone] cytochrome b small subunit</fullName>
    </recommendedName>
</protein>
<keyword evidence="7" id="KW-1133">Transmembrane helix</keyword>
<dbReference type="PANTHER" id="PTHR13337">
    <property type="entry name" value="SUCCINATE DEHYDROGENASE"/>
    <property type="match status" value="1"/>
</dbReference>
<sequence length="160" mass="17632">MSPGLVKTVPRLVCLRPFVRTANFHVGRISAFHTTKHLGDGASFIKGSVNEATKFPPKDKVSGSYHWDFERLLSVSLIPLTVASVMNGAHPITDLCLGVILPIHCHVGFDAVITDYLPSRRTPVLNKISTWGLRATTLIVLYGCYEFNTNDVGLTELVKR</sequence>
<evidence type="ECO:0000256" key="8">
    <source>
        <dbReference type="ARBA" id="ARBA00023128"/>
    </source>
</evidence>
<dbReference type="Pfam" id="PF05328">
    <property type="entry name" value="CybS"/>
    <property type="match status" value="1"/>
</dbReference>
<dbReference type="GO" id="GO:0048039">
    <property type="term" value="F:ubiquinone binding"/>
    <property type="evidence" value="ECO:0007669"/>
    <property type="project" value="TreeGrafter"/>
</dbReference>
<evidence type="ECO:0000256" key="3">
    <source>
        <dbReference type="ARBA" id="ARBA00022448"/>
    </source>
</evidence>
<evidence type="ECO:0000256" key="7">
    <source>
        <dbReference type="ARBA" id="ARBA00022989"/>
    </source>
</evidence>
<evidence type="ECO:0000256" key="12">
    <source>
        <dbReference type="RuleBase" id="RU364031"/>
    </source>
</evidence>
<keyword evidence="11" id="KW-0408">Iron</keyword>
<dbReference type="Proteomes" id="UP000789342">
    <property type="component" value="Unassembled WGS sequence"/>
</dbReference>
<dbReference type="InterPro" id="IPR007992">
    <property type="entry name" value="CybS"/>
</dbReference>
<evidence type="ECO:0000256" key="1">
    <source>
        <dbReference type="ARBA" id="ARBA00004448"/>
    </source>
</evidence>
<dbReference type="InterPro" id="IPR034804">
    <property type="entry name" value="SQR/QFR_C/D"/>
</dbReference>
<feature type="binding site" evidence="10">
    <location>
        <position position="116"/>
    </location>
    <ligand>
        <name>a ubiquinone</name>
        <dbReference type="ChEBI" id="CHEBI:16389"/>
        <note>ligand shared with IP/SDHB</note>
    </ligand>
</feature>
<keyword evidence="9 12" id="KW-0472">Membrane</keyword>
<dbReference type="GO" id="GO:0006121">
    <property type="term" value="P:mitochondrial electron transport, succinate to ubiquinone"/>
    <property type="evidence" value="ECO:0007669"/>
    <property type="project" value="TreeGrafter"/>
</dbReference>
<organism evidence="13 14">
    <name type="scientific">Acaulospora morrowiae</name>
    <dbReference type="NCBI Taxonomy" id="94023"/>
    <lineage>
        <taxon>Eukaryota</taxon>
        <taxon>Fungi</taxon>
        <taxon>Fungi incertae sedis</taxon>
        <taxon>Mucoromycota</taxon>
        <taxon>Glomeromycotina</taxon>
        <taxon>Glomeromycetes</taxon>
        <taxon>Diversisporales</taxon>
        <taxon>Acaulosporaceae</taxon>
        <taxon>Acaulospora</taxon>
    </lineage>
</organism>
<keyword evidence="4" id="KW-0812">Transmembrane</keyword>
<keyword evidence="8 12" id="KW-0496">Mitochondrion</keyword>
<evidence type="ECO:0000256" key="10">
    <source>
        <dbReference type="PIRSR" id="PIRSR607992-1"/>
    </source>
</evidence>
<evidence type="ECO:0000256" key="11">
    <source>
        <dbReference type="PIRSR" id="PIRSR607992-2"/>
    </source>
</evidence>
<evidence type="ECO:0000256" key="9">
    <source>
        <dbReference type="ARBA" id="ARBA00023136"/>
    </source>
</evidence>
<dbReference type="CDD" id="cd03496">
    <property type="entry name" value="SQR_TypeC_CybS"/>
    <property type="match status" value="1"/>
</dbReference>
<reference evidence="13" key="1">
    <citation type="submission" date="2021-06" db="EMBL/GenBank/DDBJ databases">
        <authorList>
            <person name="Kallberg Y."/>
            <person name="Tangrot J."/>
            <person name="Rosling A."/>
        </authorList>
    </citation>
    <scope>NUCLEOTIDE SEQUENCE</scope>
    <source>
        <strain evidence="13">CL551</strain>
    </source>
</reference>
<keyword evidence="6 12" id="KW-0809">Transit peptide</keyword>
<evidence type="ECO:0000313" key="14">
    <source>
        <dbReference type="Proteomes" id="UP000789342"/>
    </source>
</evidence>
<dbReference type="GO" id="GO:0006099">
    <property type="term" value="P:tricarboxylic acid cycle"/>
    <property type="evidence" value="ECO:0007669"/>
    <property type="project" value="TreeGrafter"/>
</dbReference>
<comment type="caution">
    <text evidence="13">The sequence shown here is derived from an EMBL/GenBank/DDBJ whole genome shotgun (WGS) entry which is preliminary data.</text>
</comment>
<keyword evidence="3" id="KW-0813">Transport</keyword>
<keyword evidence="14" id="KW-1185">Reference proteome</keyword>
<keyword evidence="5 12" id="KW-0999">Mitochondrion inner membrane</keyword>
<gene>
    <name evidence="13" type="ORF">AMORRO_LOCUS3736</name>
</gene>
<dbReference type="EMBL" id="CAJVPV010001881">
    <property type="protein sequence ID" value="CAG8511203.1"/>
    <property type="molecule type" value="Genomic_DNA"/>
</dbReference>
<evidence type="ECO:0000256" key="2">
    <source>
        <dbReference type="ARBA" id="ARBA00007294"/>
    </source>
</evidence>
<accession>A0A9N9F5H9</accession>
<keyword evidence="11" id="KW-0479">Metal-binding</keyword>
<dbReference type="OrthoDB" id="18577at2759"/>
<feature type="non-terminal residue" evidence="13">
    <location>
        <position position="160"/>
    </location>
</feature>
<proteinExistence type="inferred from homology"/>
<evidence type="ECO:0000256" key="6">
    <source>
        <dbReference type="ARBA" id="ARBA00022946"/>
    </source>
</evidence>
<dbReference type="Gene3D" id="1.20.1300.10">
    <property type="entry name" value="Fumarate reductase/succinate dehydrogenase, transmembrane subunit"/>
    <property type="match status" value="1"/>
</dbReference>
<comment type="subcellular location">
    <subcellularLocation>
        <location evidence="1 12">Mitochondrion inner membrane</location>
        <topology evidence="1 12">Multi-pass membrane protein</topology>
    </subcellularLocation>
</comment>
<name>A0A9N9F5H9_9GLOM</name>
<dbReference type="PANTHER" id="PTHR13337:SF2">
    <property type="entry name" value="SUCCINATE DEHYDROGENASE [UBIQUINONE] CYTOCHROME B SMALL SUBUNIT, MITOCHONDRIAL"/>
    <property type="match status" value="1"/>
</dbReference>
<evidence type="ECO:0000256" key="4">
    <source>
        <dbReference type="ARBA" id="ARBA00022692"/>
    </source>
</evidence>
<dbReference type="AlphaFoldDB" id="A0A9N9F5H9"/>